<feature type="transmembrane region" description="Helical" evidence="2">
    <location>
        <begin position="236"/>
        <end position="255"/>
    </location>
</feature>
<keyword evidence="5" id="KW-1185">Reference proteome</keyword>
<organism evidence="4 5">
    <name type="scientific">Elsinoe ampelina</name>
    <dbReference type="NCBI Taxonomy" id="302913"/>
    <lineage>
        <taxon>Eukaryota</taxon>
        <taxon>Fungi</taxon>
        <taxon>Dikarya</taxon>
        <taxon>Ascomycota</taxon>
        <taxon>Pezizomycotina</taxon>
        <taxon>Dothideomycetes</taxon>
        <taxon>Dothideomycetidae</taxon>
        <taxon>Myriangiales</taxon>
        <taxon>Elsinoaceae</taxon>
        <taxon>Elsinoe</taxon>
    </lineage>
</organism>
<accession>A0A6A6GNW1</accession>
<dbReference type="AlphaFoldDB" id="A0A6A6GNW1"/>
<keyword evidence="2" id="KW-1133">Transmembrane helix</keyword>
<evidence type="ECO:0000313" key="4">
    <source>
        <dbReference type="EMBL" id="KAF2227435.1"/>
    </source>
</evidence>
<name>A0A6A6GNW1_9PEZI</name>
<evidence type="ECO:0000256" key="3">
    <source>
        <dbReference type="SAM" id="SignalP"/>
    </source>
</evidence>
<keyword evidence="3" id="KW-0732">Signal</keyword>
<sequence length="256" mass="25734">MHLLTASLLIAAGGALAQAPPATDGTDTLVINGVAPAGSESGFQASFIDVQNGETGYEANCTGTADYCVNGYFFIATSEGGYTLISDVNSDPNDLSQRTSTCTVEGDVGTCDVEIRDDSDNVLSTGAETKTGAITLTLAPVTFTSGDGYVSTTVTTRPQITSTIESTVTVPTTVPSSSVAASSGAYSSEPCNSTSTIHIPRPTGGNNTAPTIVRPSLPAYTGAASSFRMAGATIDSGVLVTMGGAMMAVAALAFAL</sequence>
<dbReference type="OrthoDB" id="3916890at2759"/>
<protein>
    <submittedName>
        <fullName evidence="4">Uncharacterized protein</fullName>
    </submittedName>
</protein>
<feature type="region of interest" description="Disordered" evidence="1">
    <location>
        <begin position="181"/>
        <end position="207"/>
    </location>
</feature>
<feature type="compositionally biased region" description="Polar residues" evidence="1">
    <location>
        <begin position="184"/>
        <end position="197"/>
    </location>
</feature>
<reference evidence="5" key="1">
    <citation type="journal article" date="2020" name="Stud. Mycol.">
        <title>101 Dothideomycetes genomes: A test case for predicting lifestyles and emergence of pathogens.</title>
        <authorList>
            <person name="Haridas S."/>
            <person name="Albert R."/>
            <person name="Binder M."/>
            <person name="Bloem J."/>
            <person name="LaButti K."/>
            <person name="Salamov A."/>
            <person name="Andreopoulos B."/>
            <person name="Baker S."/>
            <person name="Barry K."/>
            <person name="Bills G."/>
            <person name="Bluhm B."/>
            <person name="Cannon C."/>
            <person name="Castanera R."/>
            <person name="Culley D."/>
            <person name="Daum C."/>
            <person name="Ezra D."/>
            <person name="Gonzalez J."/>
            <person name="Henrissat B."/>
            <person name="Kuo A."/>
            <person name="Liang C."/>
            <person name="Lipzen A."/>
            <person name="Lutzoni F."/>
            <person name="Magnuson J."/>
            <person name="Mondo S."/>
            <person name="Nolan M."/>
            <person name="Ohm R."/>
            <person name="Pangilinan J."/>
            <person name="Park H.-J."/>
            <person name="Ramirez L."/>
            <person name="Alfaro M."/>
            <person name="Sun H."/>
            <person name="Tritt A."/>
            <person name="Yoshinaga Y."/>
            <person name="Zwiers L.-H."/>
            <person name="Turgeon B."/>
            <person name="Goodwin S."/>
            <person name="Spatafora J."/>
            <person name="Crous P."/>
            <person name="Grigoriev I."/>
        </authorList>
    </citation>
    <scope>NUCLEOTIDE SEQUENCE [LARGE SCALE GENOMIC DNA]</scope>
    <source>
        <strain evidence="5">CECT 20119</strain>
    </source>
</reference>
<feature type="signal peptide" evidence="3">
    <location>
        <begin position="1"/>
        <end position="17"/>
    </location>
</feature>
<feature type="chain" id="PRO_5025533745" evidence="3">
    <location>
        <begin position="18"/>
        <end position="256"/>
    </location>
</feature>
<keyword evidence="2" id="KW-0812">Transmembrane</keyword>
<dbReference type="EMBL" id="ML992501">
    <property type="protein sequence ID" value="KAF2227435.1"/>
    <property type="molecule type" value="Genomic_DNA"/>
</dbReference>
<keyword evidence="2" id="KW-0472">Membrane</keyword>
<dbReference type="Proteomes" id="UP000799538">
    <property type="component" value="Unassembled WGS sequence"/>
</dbReference>
<evidence type="ECO:0000256" key="2">
    <source>
        <dbReference type="SAM" id="Phobius"/>
    </source>
</evidence>
<evidence type="ECO:0000313" key="5">
    <source>
        <dbReference type="Proteomes" id="UP000799538"/>
    </source>
</evidence>
<evidence type="ECO:0000256" key="1">
    <source>
        <dbReference type="SAM" id="MobiDB-lite"/>
    </source>
</evidence>
<gene>
    <name evidence="4" type="ORF">BDZ85DRAFT_245997</name>
</gene>
<proteinExistence type="predicted"/>